<evidence type="ECO:0000256" key="5">
    <source>
        <dbReference type="SAM" id="Phobius"/>
    </source>
</evidence>
<keyword evidence="3 5" id="KW-1133">Transmembrane helix</keyword>
<evidence type="ECO:0000313" key="9">
    <source>
        <dbReference type="Proteomes" id="UP000663877"/>
    </source>
</evidence>
<evidence type="ECO:0000256" key="1">
    <source>
        <dbReference type="ARBA" id="ARBA00004141"/>
    </source>
</evidence>
<dbReference type="InterPro" id="IPR005178">
    <property type="entry name" value="Ostalpha/TMEM184C"/>
</dbReference>
<feature type="transmembrane region" description="Helical" evidence="5">
    <location>
        <begin position="242"/>
        <end position="264"/>
    </location>
</feature>
<dbReference type="Proteomes" id="UP000663832">
    <property type="component" value="Unassembled WGS sequence"/>
</dbReference>
<keyword evidence="2 5" id="KW-0812">Transmembrane</keyword>
<feature type="transmembrane region" description="Helical" evidence="5">
    <location>
        <begin position="117"/>
        <end position="135"/>
    </location>
</feature>
<dbReference type="OrthoDB" id="5348404at2759"/>
<comment type="caution">
    <text evidence="6">The sequence shown here is derived from an EMBL/GenBank/DDBJ whole genome shotgun (WGS) entry which is preliminary data.</text>
</comment>
<keyword evidence="4 5" id="KW-0472">Membrane</keyword>
<gene>
    <name evidence="6" type="ORF">BJG266_LOCUS21097</name>
    <name evidence="7" type="ORF">QVE165_LOCUS33365</name>
</gene>
<protein>
    <submittedName>
        <fullName evidence="6">Uncharacterized protein</fullName>
    </submittedName>
</protein>
<dbReference type="Proteomes" id="UP000663877">
    <property type="component" value="Unassembled WGS sequence"/>
</dbReference>
<keyword evidence="8" id="KW-1185">Reference proteome</keyword>
<feature type="transmembrane region" description="Helical" evidence="5">
    <location>
        <begin position="333"/>
        <end position="355"/>
    </location>
</feature>
<dbReference type="AlphaFoldDB" id="A0A814NT93"/>
<evidence type="ECO:0000313" key="8">
    <source>
        <dbReference type="Proteomes" id="UP000663832"/>
    </source>
</evidence>
<accession>A0A814NT93</accession>
<name>A0A814NT93_9BILA</name>
<evidence type="ECO:0000313" key="6">
    <source>
        <dbReference type="EMBL" id="CAF1096312.1"/>
    </source>
</evidence>
<dbReference type="GO" id="GO:0016020">
    <property type="term" value="C:membrane"/>
    <property type="evidence" value="ECO:0007669"/>
    <property type="project" value="UniProtKB-SubCell"/>
</dbReference>
<dbReference type="EMBL" id="CAJNOM010000304">
    <property type="protein sequence ID" value="CAF1339624.1"/>
    <property type="molecule type" value="Genomic_DNA"/>
</dbReference>
<evidence type="ECO:0000256" key="2">
    <source>
        <dbReference type="ARBA" id="ARBA00022692"/>
    </source>
</evidence>
<dbReference type="PANTHER" id="PTHR23423">
    <property type="entry name" value="ORGANIC SOLUTE TRANSPORTER-RELATED"/>
    <property type="match status" value="1"/>
</dbReference>
<feature type="transmembrane region" description="Helical" evidence="5">
    <location>
        <begin position="83"/>
        <end position="105"/>
    </location>
</feature>
<reference evidence="6" key="1">
    <citation type="submission" date="2021-02" db="EMBL/GenBank/DDBJ databases">
        <authorList>
            <person name="Nowell W R."/>
        </authorList>
    </citation>
    <scope>NUCLEOTIDE SEQUENCE</scope>
</reference>
<evidence type="ECO:0000256" key="4">
    <source>
        <dbReference type="ARBA" id="ARBA00023136"/>
    </source>
</evidence>
<dbReference type="EMBL" id="CAJNOI010000123">
    <property type="protein sequence ID" value="CAF1096312.1"/>
    <property type="molecule type" value="Genomic_DNA"/>
</dbReference>
<dbReference type="Pfam" id="PF03619">
    <property type="entry name" value="Solute_trans_a"/>
    <property type="match status" value="1"/>
</dbReference>
<organism evidence="6 9">
    <name type="scientific">Adineta steineri</name>
    <dbReference type="NCBI Taxonomy" id="433720"/>
    <lineage>
        <taxon>Eukaryota</taxon>
        <taxon>Metazoa</taxon>
        <taxon>Spiralia</taxon>
        <taxon>Gnathifera</taxon>
        <taxon>Rotifera</taxon>
        <taxon>Eurotatoria</taxon>
        <taxon>Bdelloidea</taxon>
        <taxon>Adinetida</taxon>
        <taxon>Adinetidae</taxon>
        <taxon>Adineta</taxon>
    </lineage>
</organism>
<proteinExistence type="predicted"/>
<feature type="transmembrane region" description="Helical" evidence="5">
    <location>
        <begin position="285"/>
        <end position="306"/>
    </location>
</feature>
<feature type="transmembrane region" description="Helical" evidence="5">
    <location>
        <begin position="43"/>
        <end position="63"/>
    </location>
</feature>
<evidence type="ECO:0000256" key="3">
    <source>
        <dbReference type="ARBA" id="ARBA00022989"/>
    </source>
</evidence>
<feature type="transmembrane region" description="Helical" evidence="5">
    <location>
        <begin position="202"/>
        <end position="222"/>
    </location>
</feature>
<sequence>MLHQYPHPVHIQTQYPAVDLPKNGPQERITCCERILSIIKNEVTWGIFVILCCAFSLIIVWAVNSPVQWQMYKDPVHEQGLMTIIGGIFAIVASCMSLVQIIQHFAHKTHHPSQKRIMKIIGMVPIYAITSWLSLLFFKSAIYMEFVQSCYEAYIIYCFFLLLTKYLGGHRGVEEVILIQERIKLPVPLCCIKVYPSNKWVWYFKIGLLQYSWITPICSGVAVVLNLADVYGNGEWKFSRGYLYITIIINISQSLALYSLIAFYTNTKEELRPFKPLAKFIVIKLIVFFIFWQSVLMSGLAVIHILRNTLCDPTTNTDCNGSTTGFTVEQEKILLSNILICVEMFFFAIAHHWIFSWKPYANGTFKMLMESRYRFMNNKDDPKTNAVVTTTV</sequence>
<dbReference type="SMART" id="SM01417">
    <property type="entry name" value="Solute_trans_a"/>
    <property type="match status" value="1"/>
</dbReference>
<evidence type="ECO:0000313" key="7">
    <source>
        <dbReference type="EMBL" id="CAF1339624.1"/>
    </source>
</evidence>
<comment type="subcellular location">
    <subcellularLocation>
        <location evidence="1">Membrane</location>
        <topology evidence="1">Multi-pass membrane protein</topology>
    </subcellularLocation>
</comment>